<reference evidence="2" key="1">
    <citation type="submission" date="2013-12" db="EMBL/GenBank/DDBJ databases">
        <title>The Genome Sequence of Aphanomyces astaci APO3.</title>
        <authorList>
            <consortium name="The Broad Institute Genomics Platform"/>
            <person name="Russ C."/>
            <person name="Tyler B."/>
            <person name="van West P."/>
            <person name="Dieguez-Uribeondo J."/>
            <person name="Young S.K."/>
            <person name="Zeng Q."/>
            <person name="Gargeya S."/>
            <person name="Fitzgerald M."/>
            <person name="Abouelleil A."/>
            <person name="Alvarado L."/>
            <person name="Chapman S.B."/>
            <person name="Gainer-Dewar J."/>
            <person name="Goldberg J."/>
            <person name="Griggs A."/>
            <person name="Gujja S."/>
            <person name="Hansen M."/>
            <person name="Howarth C."/>
            <person name="Imamovic A."/>
            <person name="Ireland A."/>
            <person name="Larimer J."/>
            <person name="McCowan C."/>
            <person name="Murphy C."/>
            <person name="Pearson M."/>
            <person name="Poon T.W."/>
            <person name="Priest M."/>
            <person name="Roberts A."/>
            <person name="Saif S."/>
            <person name="Shea T."/>
            <person name="Sykes S."/>
            <person name="Wortman J."/>
            <person name="Nusbaum C."/>
            <person name="Birren B."/>
        </authorList>
    </citation>
    <scope>NUCLEOTIDE SEQUENCE [LARGE SCALE GENOMIC DNA]</scope>
    <source>
        <strain evidence="2">APO3</strain>
    </source>
</reference>
<evidence type="ECO:0000256" key="1">
    <source>
        <dbReference type="SAM" id="MobiDB-lite"/>
    </source>
</evidence>
<evidence type="ECO:0008006" key="3">
    <source>
        <dbReference type="Google" id="ProtNLM"/>
    </source>
</evidence>
<proteinExistence type="predicted"/>
<feature type="region of interest" description="Disordered" evidence="1">
    <location>
        <begin position="66"/>
        <end position="92"/>
    </location>
</feature>
<feature type="region of interest" description="Disordered" evidence="1">
    <location>
        <begin position="527"/>
        <end position="549"/>
    </location>
</feature>
<feature type="region of interest" description="Disordered" evidence="1">
    <location>
        <begin position="121"/>
        <end position="165"/>
    </location>
</feature>
<dbReference type="GeneID" id="20820890"/>
<dbReference type="VEuPathDB" id="FungiDB:H257_18894"/>
<name>W4FBJ3_APHAT</name>
<feature type="region of interest" description="Disordered" evidence="1">
    <location>
        <begin position="277"/>
        <end position="311"/>
    </location>
</feature>
<gene>
    <name evidence="2" type="ORF">H257_18894</name>
</gene>
<feature type="region of interest" description="Disordered" evidence="1">
    <location>
        <begin position="605"/>
        <end position="648"/>
    </location>
</feature>
<organism evidence="2">
    <name type="scientific">Aphanomyces astaci</name>
    <name type="common">Crayfish plague agent</name>
    <dbReference type="NCBI Taxonomy" id="112090"/>
    <lineage>
        <taxon>Eukaryota</taxon>
        <taxon>Sar</taxon>
        <taxon>Stramenopiles</taxon>
        <taxon>Oomycota</taxon>
        <taxon>Saprolegniomycetes</taxon>
        <taxon>Saprolegniales</taxon>
        <taxon>Verrucalvaceae</taxon>
        <taxon>Aphanomyces</taxon>
    </lineage>
</organism>
<evidence type="ECO:0000313" key="2">
    <source>
        <dbReference type="EMBL" id="ETV64181.1"/>
    </source>
</evidence>
<feature type="compositionally biased region" description="Low complexity" evidence="1">
    <location>
        <begin position="638"/>
        <end position="648"/>
    </location>
</feature>
<feature type="compositionally biased region" description="Low complexity" evidence="1">
    <location>
        <begin position="127"/>
        <end position="146"/>
    </location>
</feature>
<dbReference type="OrthoDB" id="168337at2759"/>
<feature type="region of interest" description="Disordered" evidence="1">
    <location>
        <begin position="326"/>
        <end position="383"/>
    </location>
</feature>
<dbReference type="RefSeq" id="XP_009846334.1">
    <property type="nucleotide sequence ID" value="XM_009848032.1"/>
</dbReference>
<dbReference type="EMBL" id="KI913369">
    <property type="protein sequence ID" value="ETV64181.1"/>
    <property type="molecule type" value="Genomic_DNA"/>
</dbReference>
<dbReference type="AlphaFoldDB" id="W4FBJ3"/>
<protein>
    <recommendedName>
        <fullName evidence="3">Myb-like domain-containing protein</fullName>
    </recommendedName>
</protein>
<accession>W4FBJ3</accession>
<sequence>MRIEVSGKENCPEPTHDAFSWITPVVLEDGWLDKMDSSVEGEFFPDLSWSDSPSDPFFHATSVVDETPPAKKLTSEPHAKPTSKKAKGDALRSMEPHTKLHPTHQQVHPLSKGHSTAFLDDLPPPQSTITTAHASTTHTPSTTWSSDGDAVLQPSHPPSSTKKRSWGGWTWDDQTVFFQAMKSKWNSPAQLPKRWDQLTRKLPHKSVRALHDFYHAMVSHVHTLLSLVHVHLNLDSPDEIRLALSCWHRVCSSELDISNPLHKKRLAGRLKHTLLKSRKSSEAAMSAAAKHSKKTASTNVSTSPNGVGAGPLPAVVHTPIVRKKRPLVNSPMPPVPTTATTTTAASSPPQHAIATPWTLLDYSTSKRRKPSPPPSSMDARKRQIKVRFVPIDKATQALVADIGARPKVELTMNGSKRISDVCTHMMAKWAAVHTTSDDVRRLFRVVPLGDRVHPGWGVDDISVSCLDILHQCPRQPATDDDTVTLEYRWDIAPSSSSSTTASVTPTLGAALPQPLLSDQPTYVNLDFLPLPSPHNDDDDDEPWHDLRDLSPPLAHPSCVSSDSSSHAVALSSTDFNGFLDEGPGACTAWMESFLPPPPVDVAPTTAQPTTTWQGVPSDPSTKKKRITPTLIKRPSPPTLSTAAAAALS</sequence>
<feature type="compositionally biased region" description="Low complexity" evidence="1">
    <location>
        <begin position="337"/>
        <end position="349"/>
    </location>
</feature>